<evidence type="ECO:0000313" key="2">
    <source>
        <dbReference type="EMBL" id="KAF2034153.1"/>
    </source>
</evidence>
<dbReference type="AlphaFoldDB" id="A0A9P4HGQ6"/>
<reference evidence="2" key="1">
    <citation type="journal article" date="2020" name="Stud. Mycol.">
        <title>101 Dothideomycetes genomes: a test case for predicting lifestyles and emergence of pathogens.</title>
        <authorList>
            <person name="Haridas S."/>
            <person name="Albert R."/>
            <person name="Binder M."/>
            <person name="Bloem J."/>
            <person name="Labutti K."/>
            <person name="Salamov A."/>
            <person name="Andreopoulos B."/>
            <person name="Baker S."/>
            <person name="Barry K."/>
            <person name="Bills G."/>
            <person name="Bluhm B."/>
            <person name="Cannon C."/>
            <person name="Castanera R."/>
            <person name="Culley D."/>
            <person name="Daum C."/>
            <person name="Ezra D."/>
            <person name="Gonzalez J."/>
            <person name="Henrissat B."/>
            <person name="Kuo A."/>
            <person name="Liang C."/>
            <person name="Lipzen A."/>
            <person name="Lutzoni F."/>
            <person name="Magnuson J."/>
            <person name="Mondo S."/>
            <person name="Nolan M."/>
            <person name="Ohm R."/>
            <person name="Pangilinan J."/>
            <person name="Park H.-J."/>
            <person name="Ramirez L."/>
            <person name="Alfaro M."/>
            <person name="Sun H."/>
            <person name="Tritt A."/>
            <person name="Yoshinaga Y."/>
            <person name="Zwiers L.-H."/>
            <person name="Turgeon B."/>
            <person name="Goodwin S."/>
            <person name="Spatafora J."/>
            <person name="Crous P."/>
            <person name="Grigoriev I."/>
        </authorList>
    </citation>
    <scope>NUCLEOTIDE SEQUENCE</scope>
    <source>
        <strain evidence="2">CBS 110217</strain>
    </source>
</reference>
<comment type="caution">
    <text evidence="2">The sequence shown here is derived from an EMBL/GenBank/DDBJ whole genome shotgun (WGS) entry which is preliminary data.</text>
</comment>
<dbReference type="OrthoDB" id="3799525at2759"/>
<name>A0A9P4HGQ6_9PLEO</name>
<proteinExistence type="predicted"/>
<dbReference type="Proteomes" id="UP000799777">
    <property type="component" value="Unassembled WGS sequence"/>
</dbReference>
<evidence type="ECO:0000256" key="1">
    <source>
        <dbReference type="SAM" id="MobiDB-lite"/>
    </source>
</evidence>
<gene>
    <name evidence="2" type="ORF">EK21DRAFT_48352</name>
</gene>
<keyword evidence="3" id="KW-1185">Reference proteome</keyword>
<organism evidence="2 3">
    <name type="scientific">Setomelanomma holmii</name>
    <dbReference type="NCBI Taxonomy" id="210430"/>
    <lineage>
        <taxon>Eukaryota</taxon>
        <taxon>Fungi</taxon>
        <taxon>Dikarya</taxon>
        <taxon>Ascomycota</taxon>
        <taxon>Pezizomycotina</taxon>
        <taxon>Dothideomycetes</taxon>
        <taxon>Pleosporomycetidae</taxon>
        <taxon>Pleosporales</taxon>
        <taxon>Pleosporineae</taxon>
        <taxon>Phaeosphaeriaceae</taxon>
        <taxon>Setomelanomma</taxon>
    </lineage>
</organism>
<sequence length="410" mass="47103">FGPRAPSRVLPFPAGANLTSYEILAFLPNAIHCADVVYRFVSNGAGRHVLWVIVNTARDFPDEWHANCCGTYMYKAMKAAGYDAWTVTTHNNWHDARRTIWDEAGLDVTDFRTPSEVHGEADWAENIPFASLAVDVRRMPQGNDALDLTRMVQHCVRHPQEKWMYPRDYAKLLSHIGGPVPIRPAHTDRTLFERWEHKTPPPPRVWTEEEIEAANSLRQTRTKRKRASGARLLTPDSNERSGEATPTRTVKRTREVPKRRARLEEINVDDGVWEEDRQSQVEIYQRAPAEYVAPPKNMQVSSHSDVELAFAAEGTVEERDAYSAYAFGGPRHSGPYRMLHHMGRPHPEDISGWAENLRWAFEQRACFWHTVETERWNESPIHMELIVKARVKQDWASDELLENIPEAEAE</sequence>
<dbReference type="EMBL" id="ML978162">
    <property type="protein sequence ID" value="KAF2034153.1"/>
    <property type="molecule type" value="Genomic_DNA"/>
</dbReference>
<feature type="region of interest" description="Disordered" evidence="1">
    <location>
        <begin position="216"/>
        <end position="255"/>
    </location>
</feature>
<feature type="non-terminal residue" evidence="2">
    <location>
        <position position="1"/>
    </location>
</feature>
<protein>
    <submittedName>
        <fullName evidence="2">Uncharacterized protein</fullName>
    </submittedName>
</protein>
<feature type="non-terminal residue" evidence="2">
    <location>
        <position position="410"/>
    </location>
</feature>
<accession>A0A9P4HGQ6</accession>
<evidence type="ECO:0000313" key="3">
    <source>
        <dbReference type="Proteomes" id="UP000799777"/>
    </source>
</evidence>